<evidence type="ECO:0000256" key="7">
    <source>
        <dbReference type="HAMAP-Rule" id="MF_00093"/>
    </source>
</evidence>
<dbReference type="InterPro" id="IPR050057">
    <property type="entry name" value="Prokaryotic/Mito_RF"/>
</dbReference>
<dbReference type="InterPro" id="IPR045853">
    <property type="entry name" value="Pep_chain_release_fac_I_sf"/>
</dbReference>
<evidence type="ECO:0000313" key="10">
    <source>
        <dbReference type="EMBL" id="CAA9442537.1"/>
    </source>
</evidence>
<dbReference type="InterPro" id="IPR004373">
    <property type="entry name" value="RF-1"/>
</dbReference>
<keyword evidence="8" id="KW-0175">Coiled coil</keyword>
<dbReference type="FunFam" id="3.30.160.20:FF:000004">
    <property type="entry name" value="Peptide chain release factor 1"/>
    <property type="match status" value="1"/>
</dbReference>
<dbReference type="GO" id="GO:0005737">
    <property type="term" value="C:cytoplasm"/>
    <property type="evidence" value="ECO:0007669"/>
    <property type="project" value="UniProtKB-SubCell"/>
</dbReference>
<evidence type="ECO:0000256" key="5">
    <source>
        <dbReference type="ARBA" id="ARBA00022917"/>
    </source>
</evidence>
<evidence type="ECO:0000256" key="3">
    <source>
        <dbReference type="ARBA" id="ARBA00022481"/>
    </source>
</evidence>
<evidence type="ECO:0000256" key="6">
    <source>
        <dbReference type="ARBA" id="ARBA00050039"/>
    </source>
</evidence>
<dbReference type="PANTHER" id="PTHR43804">
    <property type="entry name" value="LD18447P"/>
    <property type="match status" value="1"/>
</dbReference>
<keyword evidence="5 7" id="KW-0648">Protein biosynthesis</keyword>
<dbReference type="HAMAP" id="MF_00093">
    <property type="entry name" value="Rel_fac_1"/>
    <property type="match status" value="1"/>
</dbReference>
<evidence type="ECO:0000256" key="8">
    <source>
        <dbReference type="SAM" id="Coils"/>
    </source>
</evidence>
<evidence type="ECO:0000256" key="1">
    <source>
        <dbReference type="ARBA" id="ARBA00002986"/>
    </source>
</evidence>
<comment type="function">
    <text evidence="1 7">Peptide chain release factor 1 directs the termination of translation in response to the peptide chain termination codons UAG and UAA.</text>
</comment>
<dbReference type="Pfam" id="PF00472">
    <property type="entry name" value="RF-1"/>
    <property type="match status" value="1"/>
</dbReference>
<comment type="PTM">
    <text evidence="7">Methylated by PrmC. Methylation increases the termination efficiency of RF1.</text>
</comment>
<evidence type="ECO:0000256" key="2">
    <source>
        <dbReference type="ARBA" id="ARBA00010835"/>
    </source>
</evidence>
<dbReference type="NCBIfam" id="NF001859">
    <property type="entry name" value="PRK00591.1"/>
    <property type="match status" value="1"/>
</dbReference>
<dbReference type="NCBIfam" id="TIGR00019">
    <property type="entry name" value="prfA"/>
    <property type="match status" value="1"/>
</dbReference>
<organism evidence="10">
    <name type="scientific">uncultured Rubrobacteraceae bacterium</name>
    <dbReference type="NCBI Taxonomy" id="349277"/>
    <lineage>
        <taxon>Bacteria</taxon>
        <taxon>Bacillati</taxon>
        <taxon>Actinomycetota</taxon>
        <taxon>Rubrobacteria</taxon>
        <taxon>Rubrobacterales</taxon>
        <taxon>Rubrobacteraceae</taxon>
        <taxon>environmental samples</taxon>
    </lineage>
</organism>
<dbReference type="SMART" id="SM00937">
    <property type="entry name" value="PCRF"/>
    <property type="match status" value="1"/>
</dbReference>
<dbReference type="PROSITE" id="PS00745">
    <property type="entry name" value="RF_PROK_I"/>
    <property type="match status" value="1"/>
</dbReference>
<reference evidence="10" key="1">
    <citation type="submission" date="2020-02" db="EMBL/GenBank/DDBJ databases">
        <authorList>
            <person name="Meier V. D."/>
        </authorList>
    </citation>
    <scope>NUCLEOTIDE SEQUENCE</scope>
    <source>
        <strain evidence="10">AVDCRST_MAG78</strain>
    </source>
</reference>
<evidence type="ECO:0000256" key="4">
    <source>
        <dbReference type="ARBA" id="ARBA00022490"/>
    </source>
</evidence>
<dbReference type="SUPFAM" id="SSF75620">
    <property type="entry name" value="Release factor"/>
    <property type="match status" value="1"/>
</dbReference>
<accession>A0A6J4QED4</accession>
<dbReference type="FunFam" id="3.30.70.1660:FF:000002">
    <property type="entry name" value="Peptide chain release factor 1"/>
    <property type="match status" value="1"/>
</dbReference>
<gene>
    <name evidence="7" type="primary">prfA</name>
    <name evidence="10" type="ORF">AVDCRST_MAG78-2576</name>
</gene>
<keyword evidence="3 7" id="KW-0488">Methylation</keyword>
<evidence type="ECO:0000259" key="9">
    <source>
        <dbReference type="PROSITE" id="PS00745"/>
    </source>
</evidence>
<dbReference type="InterPro" id="IPR005139">
    <property type="entry name" value="PCRF"/>
</dbReference>
<dbReference type="Gene3D" id="3.30.70.1660">
    <property type="match status" value="1"/>
</dbReference>
<feature type="domain" description="Prokaryotic-type class I peptide chain release factors" evidence="9">
    <location>
        <begin position="230"/>
        <end position="246"/>
    </location>
</feature>
<proteinExistence type="inferred from homology"/>
<dbReference type="InterPro" id="IPR000352">
    <property type="entry name" value="Pep_chain_release_fac_I"/>
</dbReference>
<comment type="subcellular location">
    <subcellularLocation>
        <location evidence="7">Cytoplasm</location>
    </subcellularLocation>
</comment>
<dbReference type="PANTHER" id="PTHR43804:SF7">
    <property type="entry name" value="LD18447P"/>
    <property type="match status" value="1"/>
</dbReference>
<comment type="similarity">
    <text evidence="2 7">Belongs to the prokaryotic/mitochondrial release factor family.</text>
</comment>
<name>A0A6J4QED4_9ACTN</name>
<dbReference type="EMBL" id="CADCVB010000171">
    <property type="protein sequence ID" value="CAA9442537.1"/>
    <property type="molecule type" value="Genomic_DNA"/>
</dbReference>
<dbReference type="AlphaFoldDB" id="A0A6J4QED4"/>
<dbReference type="GO" id="GO:0016149">
    <property type="term" value="F:translation release factor activity, codon specific"/>
    <property type="evidence" value="ECO:0007669"/>
    <property type="project" value="UniProtKB-UniRule"/>
</dbReference>
<feature type="coiled-coil region" evidence="8">
    <location>
        <begin position="78"/>
        <end position="105"/>
    </location>
</feature>
<dbReference type="Gene3D" id="6.10.140.1950">
    <property type="match status" value="1"/>
</dbReference>
<sequence length="364" mass="40608">MDQQVLKLAEETLARHKALADELSDPSIYSDQRHYAEVAREHAKMRRGAEWSQGLLDATEEAREARELIPTADSAEEREFFTEEALDAEKRVEELTEKIRTELIDRDPNDDKDVILEIRAAAGGDEASLFAGQLYEMYTRYADRLGFKHRTLSSNPAEVGGYKEVVVEIEGDGAYSMFKHEGGTHRVQRVPKTESQGRIHTSTATVAVLPEAEEVEVAVAQNDLEIDVYRSSGPGGQSVNTTDSAVRITHKPTGLVVTCQDEKSQLQNKEQAMRILRSRLLEREMRERQEQEGALRLAQVGSGDRSAKVRTYNFPQSRITDHRIGLTSHNLEGTMNGDLEEFTQALAAKERSDRLAAEAAGTPG</sequence>
<dbReference type="Gene3D" id="3.30.160.20">
    <property type="match status" value="1"/>
</dbReference>
<feature type="modified residue" description="N5-methylglutamine" evidence="7">
    <location>
        <position position="237"/>
    </location>
</feature>
<protein>
    <recommendedName>
        <fullName evidence="6 7">Peptide chain release factor 1</fullName>
        <shortName evidence="7">RF-1</shortName>
    </recommendedName>
</protein>
<keyword evidence="4 7" id="KW-0963">Cytoplasm</keyword>
<dbReference type="Pfam" id="PF03462">
    <property type="entry name" value="PCRF"/>
    <property type="match status" value="1"/>
</dbReference>